<dbReference type="CDD" id="cd08566">
    <property type="entry name" value="GDPD_AtGDE_like"/>
    <property type="match status" value="1"/>
</dbReference>
<evidence type="ECO:0000256" key="1">
    <source>
        <dbReference type="SAM" id="SignalP"/>
    </source>
</evidence>
<feature type="domain" description="GP-PDE" evidence="2">
    <location>
        <begin position="45"/>
        <end position="285"/>
    </location>
</feature>
<evidence type="ECO:0000313" key="3">
    <source>
        <dbReference type="EMBL" id="MFD1629873.1"/>
    </source>
</evidence>
<dbReference type="Pfam" id="PF03009">
    <property type="entry name" value="GDPD"/>
    <property type="match status" value="1"/>
</dbReference>
<feature type="chain" id="PRO_5045143537" evidence="1">
    <location>
        <begin position="19"/>
        <end position="321"/>
    </location>
</feature>
<gene>
    <name evidence="3" type="ORF">ACFSAH_08295</name>
</gene>
<dbReference type="Proteomes" id="UP001597118">
    <property type="component" value="Unassembled WGS sequence"/>
</dbReference>
<organism evidence="3 4">
    <name type="scientific">Pseudopedobacter beijingensis</name>
    <dbReference type="NCBI Taxonomy" id="1207056"/>
    <lineage>
        <taxon>Bacteria</taxon>
        <taxon>Pseudomonadati</taxon>
        <taxon>Bacteroidota</taxon>
        <taxon>Sphingobacteriia</taxon>
        <taxon>Sphingobacteriales</taxon>
        <taxon>Sphingobacteriaceae</taxon>
        <taxon>Pseudopedobacter</taxon>
    </lineage>
</organism>
<accession>A0ABW4ICB7</accession>
<dbReference type="EMBL" id="JBHUDG010000012">
    <property type="protein sequence ID" value="MFD1629873.1"/>
    <property type="molecule type" value="Genomic_DNA"/>
</dbReference>
<dbReference type="SUPFAM" id="SSF51695">
    <property type="entry name" value="PLC-like phosphodiesterases"/>
    <property type="match status" value="1"/>
</dbReference>
<keyword evidence="1" id="KW-0732">Signal</keyword>
<evidence type="ECO:0000313" key="4">
    <source>
        <dbReference type="Proteomes" id="UP001597118"/>
    </source>
</evidence>
<dbReference type="PANTHER" id="PTHR46320:SF1">
    <property type="entry name" value="GLYCEROPHOSPHODIESTER PHOSPHODIESTERASE 1"/>
    <property type="match status" value="1"/>
</dbReference>
<reference evidence="4" key="1">
    <citation type="journal article" date="2019" name="Int. J. Syst. Evol. Microbiol.">
        <title>The Global Catalogue of Microorganisms (GCM) 10K type strain sequencing project: providing services to taxonomists for standard genome sequencing and annotation.</title>
        <authorList>
            <consortium name="The Broad Institute Genomics Platform"/>
            <consortium name="The Broad Institute Genome Sequencing Center for Infectious Disease"/>
            <person name="Wu L."/>
            <person name="Ma J."/>
        </authorList>
    </citation>
    <scope>NUCLEOTIDE SEQUENCE [LARGE SCALE GENOMIC DNA]</scope>
    <source>
        <strain evidence="4">CCUG 53762</strain>
    </source>
</reference>
<dbReference type="InterPro" id="IPR030395">
    <property type="entry name" value="GP_PDE_dom"/>
</dbReference>
<feature type="signal peptide" evidence="1">
    <location>
        <begin position="1"/>
        <end position="18"/>
    </location>
</feature>
<sequence length="321" mass="36583">MKILKLIFLLIISSEVYAQVELHTLRIENQNDLKEFFRYAPDRIPLVCAHRGGVKPGFPENSIATFEYTLSQIPAFFEVDPRLTKDGVIVAFHDATLDKKTDGIGNLADHTWEEVQQLRLKDNNGNITPYKIHKLEEILQWAKGKTILILDKKDVPFDKLLTLIEANRAESYVLISAYKLKEALYYHKRNPKLMFEAMIKDENVMEAYQKSGIPWQNIVAFTGQPLKPELNAKLRAKGVMCMVSTMKFEEKLGSRGARAAGYKKLVENGIDVVLTDRAIEVSAVLKNNISEESSKSKFFQQATFNSGYTNVKEVKRKLIPK</sequence>
<comment type="caution">
    <text evidence="3">The sequence shown here is derived from an EMBL/GenBank/DDBJ whole genome shotgun (WGS) entry which is preliminary data.</text>
</comment>
<dbReference type="PANTHER" id="PTHR46320">
    <property type="entry name" value="GLYCEROPHOSPHODIESTER PHOSPHODIESTERASE 1"/>
    <property type="match status" value="1"/>
</dbReference>
<dbReference type="Gene3D" id="3.20.20.190">
    <property type="entry name" value="Phosphatidylinositol (PI) phosphodiesterase"/>
    <property type="match status" value="1"/>
</dbReference>
<proteinExistence type="predicted"/>
<keyword evidence="4" id="KW-1185">Reference proteome</keyword>
<dbReference type="InterPro" id="IPR017946">
    <property type="entry name" value="PLC-like_Pdiesterase_TIM-brl"/>
</dbReference>
<name>A0ABW4ICB7_9SPHI</name>
<dbReference type="RefSeq" id="WP_379662251.1">
    <property type="nucleotide sequence ID" value="NZ_JBHUDG010000012.1"/>
</dbReference>
<protein>
    <submittedName>
        <fullName evidence="3">Glycerophosphodiester phosphodiesterase family protein</fullName>
    </submittedName>
</protein>
<dbReference type="PROSITE" id="PS51704">
    <property type="entry name" value="GP_PDE"/>
    <property type="match status" value="1"/>
</dbReference>
<evidence type="ECO:0000259" key="2">
    <source>
        <dbReference type="PROSITE" id="PS51704"/>
    </source>
</evidence>